<evidence type="ECO:0000256" key="1">
    <source>
        <dbReference type="SAM" id="Phobius"/>
    </source>
</evidence>
<dbReference type="AlphaFoldDB" id="A0A9Y1FPW3"/>
<dbReference type="SUPFAM" id="SSF46785">
    <property type="entry name" value="Winged helix' DNA-binding domain"/>
    <property type="match status" value="1"/>
</dbReference>
<reference evidence="3" key="1">
    <citation type="journal article" date="2022" name="Nat. Microbiol.">
        <title>Unique mobile elements and scalable gene flow at the prokaryote-eukaryote boundary revealed by circularized Asgard archaea genomes.</title>
        <authorList>
            <person name="Wu F."/>
            <person name="Speth D.R."/>
            <person name="Philosof A."/>
            <person name="Cremiere A."/>
            <person name="Narayanan A."/>
            <person name="Barco R.A."/>
            <person name="Connon S.A."/>
            <person name="Amend J.P."/>
            <person name="Antoshechkin I.A."/>
            <person name="Orphan V.J."/>
        </authorList>
    </citation>
    <scope>NUCLEOTIDE SEQUENCE</scope>
    <source>
        <strain evidence="3">PR6</strain>
    </source>
</reference>
<gene>
    <name evidence="3" type="ORF">K9W46_02140</name>
</gene>
<feature type="transmembrane region" description="Helical" evidence="1">
    <location>
        <begin position="181"/>
        <end position="202"/>
    </location>
</feature>
<organism evidence="3">
    <name type="scientific">Candidatus Heimdallarchaeum endolithica</name>
    <dbReference type="NCBI Taxonomy" id="2876572"/>
    <lineage>
        <taxon>Archaea</taxon>
        <taxon>Promethearchaeati</taxon>
        <taxon>Candidatus Heimdallarchaeota</taxon>
        <taxon>Candidatus Heimdallarchaeia (ex Rinke et al. 2021) (nom. nud.)</taxon>
        <taxon>Candidatus Heimdallarchaeales</taxon>
        <taxon>Candidatus Heimdallarchaeaceae</taxon>
        <taxon>Candidatus Heimdallarchaeum</taxon>
    </lineage>
</organism>
<dbReference type="Pfam" id="PF24038">
    <property type="entry name" value="DUF7347"/>
    <property type="match status" value="1"/>
</dbReference>
<dbReference type="InterPro" id="IPR055771">
    <property type="entry name" value="DUF7347"/>
</dbReference>
<protein>
    <submittedName>
        <fullName evidence="3">Helix-turn-helix domain-containing protein</fullName>
    </submittedName>
</protein>
<evidence type="ECO:0000313" key="3">
    <source>
        <dbReference type="EMBL" id="UJG43993.1"/>
    </source>
</evidence>
<feature type="transmembrane region" description="Helical" evidence="1">
    <location>
        <begin position="214"/>
        <end position="238"/>
    </location>
</feature>
<feature type="domain" description="DUF7347" evidence="2">
    <location>
        <begin position="11"/>
        <end position="78"/>
    </location>
</feature>
<dbReference type="Gene3D" id="1.10.10.10">
    <property type="entry name" value="Winged helix-like DNA-binding domain superfamily/Winged helix DNA-binding domain"/>
    <property type="match status" value="1"/>
</dbReference>
<keyword evidence="1" id="KW-1133">Transmembrane helix</keyword>
<accession>A0A9Y1FPW3</accession>
<dbReference type="CDD" id="cd00090">
    <property type="entry name" value="HTH_ARSR"/>
    <property type="match status" value="1"/>
</dbReference>
<dbReference type="InterPro" id="IPR011991">
    <property type="entry name" value="ArsR-like_HTH"/>
</dbReference>
<keyword evidence="1" id="KW-0812">Transmembrane</keyword>
<feature type="transmembrane region" description="Helical" evidence="1">
    <location>
        <begin position="147"/>
        <end position="174"/>
    </location>
</feature>
<dbReference type="InterPro" id="IPR036390">
    <property type="entry name" value="WH_DNA-bd_sf"/>
</dbReference>
<dbReference type="InterPro" id="IPR036388">
    <property type="entry name" value="WH-like_DNA-bd_sf"/>
</dbReference>
<proteinExistence type="predicted"/>
<dbReference type="EMBL" id="CP084167">
    <property type="protein sequence ID" value="UJG43993.1"/>
    <property type="molecule type" value="Genomic_DNA"/>
</dbReference>
<sequence length="273" mass="31536">MGNLNDSIKEMKLFSNQTRRDLLKLLGESGGLSFTNIKEELGLTDGRLYFHLKKLEGYIEKDAQNNYKLTSEGKKTYDTLFFSHMVEKKKFEEDVSSKSLNKLFPEDIVYYFIGTKVRSMIELNSLLIILCWFFGVTNSFFSPIETIIIGGAILNFVINLVHWYFYCILIYFILKVFKKEVNFIELVITTITGIIPYFIYLITKGILQLLNIEIVGWVNVVMIIIFIICKMWSSLIIAQGLSIVAKIHTSQAILTVISLIIIDYMYMFITLSI</sequence>
<feature type="transmembrane region" description="Helical" evidence="1">
    <location>
        <begin position="123"/>
        <end position="141"/>
    </location>
</feature>
<evidence type="ECO:0000259" key="2">
    <source>
        <dbReference type="Pfam" id="PF24038"/>
    </source>
</evidence>
<keyword evidence="1" id="KW-0472">Membrane</keyword>
<feature type="transmembrane region" description="Helical" evidence="1">
    <location>
        <begin position="250"/>
        <end position="269"/>
    </location>
</feature>
<name>A0A9Y1FPW3_9ARCH</name>
<dbReference type="Proteomes" id="UP001200513">
    <property type="component" value="Chromosome"/>
</dbReference>